<evidence type="ECO:0000256" key="6">
    <source>
        <dbReference type="ARBA" id="ARBA00023134"/>
    </source>
</evidence>
<dbReference type="GO" id="GO:0061603">
    <property type="term" value="F:molybdenum cofactor guanylyltransferase activity"/>
    <property type="evidence" value="ECO:0007669"/>
    <property type="project" value="UniProtKB-EC"/>
</dbReference>
<dbReference type="GO" id="GO:0046872">
    <property type="term" value="F:metal ion binding"/>
    <property type="evidence" value="ECO:0007669"/>
    <property type="project" value="UniProtKB-KW"/>
</dbReference>
<sequence length="196" mass="19833">MPDSPLPAVIVAGGLARRMGGGDKGLRPWGGGTVLSAIVARLRPQAGPLALNANGDPGRFAALGLPVLADPVEGRPGPLAGLLAAMLWAEGLGADRVLTVPGDAPFLPSDLARRLAAAGAPAIAASAGRTHPVAGLWPVELAAPLRQDLAGGLRRVESFARAQGANAVEFPVPRGGPDPFLNLNTPEDVAAALRWL</sequence>
<dbReference type="RefSeq" id="WP_139080158.1">
    <property type="nucleotide sequence ID" value="NZ_VDFV01000002.1"/>
</dbReference>
<feature type="binding site" evidence="8">
    <location>
        <position position="24"/>
    </location>
    <ligand>
        <name>GTP</name>
        <dbReference type="ChEBI" id="CHEBI:37565"/>
    </ligand>
</feature>
<name>A0A5C4NNF9_9RHOB</name>
<keyword evidence="6 8" id="KW-0342">GTP-binding</keyword>
<evidence type="ECO:0000256" key="2">
    <source>
        <dbReference type="ARBA" id="ARBA00022679"/>
    </source>
</evidence>
<dbReference type="EC" id="2.7.7.77" evidence="8"/>
<keyword evidence="11" id="KW-1185">Reference proteome</keyword>
<keyword evidence="1 8" id="KW-0963">Cytoplasm</keyword>
<comment type="subunit">
    <text evidence="8">Monomer.</text>
</comment>
<dbReference type="EMBL" id="VDFV01000002">
    <property type="protein sequence ID" value="TNC74197.1"/>
    <property type="molecule type" value="Genomic_DNA"/>
</dbReference>
<evidence type="ECO:0000256" key="7">
    <source>
        <dbReference type="ARBA" id="ARBA00023150"/>
    </source>
</evidence>
<comment type="cofactor">
    <cofactor evidence="8">
        <name>Mg(2+)</name>
        <dbReference type="ChEBI" id="CHEBI:18420"/>
    </cofactor>
</comment>
<dbReference type="SUPFAM" id="SSF53448">
    <property type="entry name" value="Nucleotide-diphospho-sugar transferases"/>
    <property type="match status" value="1"/>
</dbReference>
<dbReference type="Gene3D" id="3.90.550.10">
    <property type="entry name" value="Spore Coat Polysaccharide Biosynthesis Protein SpsA, Chain A"/>
    <property type="match status" value="1"/>
</dbReference>
<keyword evidence="10" id="KW-0548">Nucleotidyltransferase</keyword>
<keyword evidence="4 8" id="KW-0547">Nucleotide-binding</keyword>
<evidence type="ECO:0000256" key="8">
    <source>
        <dbReference type="HAMAP-Rule" id="MF_00316"/>
    </source>
</evidence>
<evidence type="ECO:0000256" key="4">
    <source>
        <dbReference type="ARBA" id="ARBA00022741"/>
    </source>
</evidence>
<feature type="binding site" evidence="8">
    <location>
        <position position="103"/>
    </location>
    <ligand>
        <name>Mg(2+)</name>
        <dbReference type="ChEBI" id="CHEBI:18420"/>
    </ligand>
</feature>
<dbReference type="InterPro" id="IPR013482">
    <property type="entry name" value="Molybde_CF_guanTrfase"/>
</dbReference>
<dbReference type="GO" id="GO:0005525">
    <property type="term" value="F:GTP binding"/>
    <property type="evidence" value="ECO:0007669"/>
    <property type="project" value="UniProtKB-UniRule"/>
</dbReference>
<keyword evidence="7 8" id="KW-0501">Molybdenum cofactor biosynthesis</keyword>
<proteinExistence type="inferred from homology"/>
<keyword evidence="5 8" id="KW-0460">Magnesium</keyword>
<comment type="function">
    <text evidence="8">Transfers a GMP moiety from GTP to Mo-molybdopterin (Mo-MPT) cofactor (Moco or molybdenum cofactor) to form Mo-molybdopterin guanine dinucleotide (Mo-MGD) cofactor.</text>
</comment>
<feature type="domain" description="MobA-like NTP transferase" evidence="9">
    <location>
        <begin position="8"/>
        <end position="156"/>
    </location>
</feature>
<evidence type="ECO:0000256" key="5">
    <source>
        <dbReference type="ARBA" id="ARBA00022842"/>
    </source>
</evidence>
<reference evidence="10 11" key="1">
    <citation type="submission" date="2019-06" db="EMBL/GenBank/DDBJ databases">
        <authorList>
            <person name="Jiang L."/>
        </authorList>
    </citation>
    <scope>NUCLEOTIDE SEQUENCE [LARGE SCALE GENOMIC DNA]</scope>
    <source>
        <strain evidence="10 11">YIM 48858</strain>
    </source>
</reference>
<protein>
    <recommendedName>
        <fullName evidence="8">Molybdenum cofactor guanylyltransferase</fullName>
        <shortName evidence="8">MoCo guanylyltransferase</shortName>
        <ecNumber evidence="8">2.7.7.77</ecNumber>
    </recommendedName>
    <alternativeName>
        <fullName evidence="8">GTP:molybdopterin guanylyltransferase</fullName>
    </alternativeName>
    <alternativeName>
        <fullName evidence="8">Mo-MPT guanylyltransferase</fullName>
    </alternativeName>
    <alternativeName>
        <fullName evidence="8">Molybdopterin guanylyltransferase</fullName>
    </alternativeName>
    <alternativeName>
        <fullName evidence="8">Molybdopterin-guanine dinucleotide synthase</fullName>
        <shortName evidence="8">MGD synthase</shortName>
    </alternativeName>
</protein>
<evidence type="ECO:0000256" key="1">
    <source>
        <dbReference type="ARBA" id="ARBA00022490"/>
    </source>
</evidence>
<evidence type="ECO:0000256" key="3">
    <source>
        <dbReference type="ARBA" id="ARBA00022723"/>
    </source>
</evidence>
<comment type="subcellular location">
    <subcellularLocation>
        <location evidence="8">Cytoplasm</location>
    </subcellularLocation>
</comment>
<dbReference type="GO" id="GO:0005737">
    <property type="term" value="C:cytoplasm"/>
    <property type="evidence" value="ECO:0007669"/>
    <property type="project" value="UniProtKB-SubCell"/>
</dbReference>
<dbReference type="CDD" id="cd02503">
    <property type="entry name" value="MobA"/>
    <property type="match status" value="1"/>
</dbReference>
<dbReference type="PANTHER" id="PTHR19136">
    <property type="entry name" value="MOLYBDENUM COFACTOR GUANYLYLTRANSFERASE"/>
    <property type="match status" value="1"/>
</dbReference>
<feature type="binding site" evidence="8">
    <location>
        <begin position="11"/>
        <end position="13"/>
    </location>
    <ligand>
        <name>GTP</name>
        <dbReference type="ChEBI" id="CHEBI:37565"/>
    </ligand>
</feature>
<dbReference type="NCBIfam" id="TIGR02665">
    <property type="entry name" value="molyb_mobA"/>
    <property type="match status" value="1"/>
</dbReference>
<feature type="binding site" evidence="8">
    <location>
        <position position="70"/>
    </location>
    <ligand>
        <name>GTP</name>
        <dbReference type="ChEBI" id="CHEBI:37565"/>
    </ligand>
</feature>
<feature type="binding site" evidence="8">
    <location>
        <position position="103"/>
    </location>
    <ligand>
        <name>GTP</name>
        <dbReference type="ChEBI" id="CHEBI:37565"/>
    </ligand>
</feature>
<dbReference type="InterPro" id="IPR025877">
    <property type="entry name" value="MobA-like_NTP_Trfase"/>
</dbReference>
<evidence type="ECO:0000313" key="11">
    <source>
        <dbReference type="Proteomes" id="UP000305709"/>
    </source>
</evidence>
<evidence type="ECO:0000313" key="10">
    <source>
        <dbReference type="EMBL" id="TNC74197.1"/>
    </source>
</evidence>
<gene>
    <name evidence="8 10" type="primary">mobA</name>
    <name evidence="10" type="ORF">FHG71_03120</name>
</gene>
<dbReference type="InterPro" id="IPR029044">
    <property type="entry name" value="Nucleotide-diphossugar_trans"/>
</dbReference>
<dbReference type="HAMAP" id="MF_00316">
    <property type="entry name" value="MobA"/>
    <property type="match status" value="1"/>
</dbReference>
<comment type="similarity">
    <text evidence="8">Belongs to the MobA family.</text>
</comment>
<dbReference type="GO" id="GO:1902758">
    <property type="term" value="P:bis(molybdopterin guanine dinucleotide)molybdenum biosynthetic process"/>
    <property type="evidence" value="ECO:0007669"/>
    <property type="project" value="TreeGrafter"/>
</dbReference>
<dbReference type="PANTHER" id="PTHR19136:SF81">
    <property type="entry name" value="MOLYBDENUM COFACTOR GUANYLYLTRANSFERASE"/>
    <property type="match status" value="1"/>
</dbReference>
<evidence type="ECO:0000259" key="9">
    <source>
        <dbReference type="Pfam" id="PF12804"/>
    </source>
</evidence>
<keyword evidence="2 8" id="KW-0808">Transferase</keyword>
<comment type="catalytic activity">
    <reaction evidence="8">
        <text>Mo-molybdopterin + GTP + H(+) = Mo-molybdopterin guanine dinucleotide + diphosphate</text>
        <dbReference type="Rhea" id="RHEA:34243"/>
        <dbReference type="ChEBI" id="CHEBI:15378"/>
        <dbReference type="ChEBI" id="CHEBI:33019"/>
        <dbReference type="ChEBI" id="CHEBI:37565"/>
        <dbReference type="ChEBI" id="CHEBI:71302"/>
        <dbReference type="ChEBI" id="CHEBI:71310"/>
        <dbReference type="EC" id="2.7.7.77"/>
    </reaction>
</comment>
<organism evidence="10 11">
    <name type="scientific">Rubellimicrobium roseum</name>
    <dbReference type="NCBI Taxonomy" id="687525"/>
    <lineage>
        <taxon>Bacteria</taxon>
        <taxon>Pseudomonadati</taxon>
        <taxon>Pseudomonadota</taxon>
        <taxon>Alphaproteobacteria</taxon>
        <taxon>Rhodobacterales</taxon>
        <taxon>Roseobacteraceae</taxon>
        <taxon>Rubellimicrobium</taxon>
    </lineage>
</organism>
<dbReference type="Pfam" id="PF12804">
    <property type="entry name" value="NTP_transf_3"/>
    <property type="match status" value="1"/>
</dbReference>
<comment type="caution">
    <text evidence="10">The sequence shown here is derived from an EMBL/GenBank/DDBJ whole genome shotgun (WGS) entry which is preliminary data.</text>
</comment>
<dbReference type="OrthoDB" id="9788394at2"/>
<dbReference type="AlphaFoldDB" id="A0A5C4NNF9"/>
<dbReference type="Proteomes" id="UP000305709">
    <property type="component" value="Unassembled WGS sequence"/>
</dbReference>
<accession>A0A5C4NNF9</accession>
<keyword evidence="3 8" id="KW-0479">Metal-binding</keyword>
<feature type="binding site" evidence="8">
    <location>
        <position position="52"/>
    </location>
    <ligand>
        <name>GTP</name>
        <dbReference type="ChEBI" id="CHEBI:37565"/>
    </ligand>
</feature>
<comment type="domain">
    <text evidence="8">The N-terminal domain determines nucleotide recognition and specific binding, while the C-terminal domain determines the specific binding to the target protein.</text>
</comment>